<dbReference type="EMBL" id="OANU01000023">
    <property type="protein sequence ID" value="SNX48294.1"/>
    <property type="molecule type" value="Genomic_DNA"/>
</dbReference>
<accession>A0A240EHZ4</accession>
<keyword evidence="3" id="KW-0121">Carboxypeptidase</keyword>
<keyword evidence="3" id="KW-0378">Hydrolase</keyword>
<comment type="similarity">
    <text evidence="1">Belongs to the peptidase M14 family.</text>
</comment>
<dbReference type="OrthoDB" id="5290048at2"/>
<keyword evidence="3" id="KW-0645">Protease</keyword>
<dbReference type="AlphaFoldDB" id="A0A240EHZ4"/>
<dbReference type="GO" id="GO:0004181">
    <property type="term" value="F:metallocarboxypeptidase activity"/>
    <property type="evidence" value="ECO:0007669"/>
    <property type="project" value="InterPro"/>
</dbReference>
<dbReference type="Proteomes" id="UP000219336">
    <property type="component" value="Unassembled WGS sequence"/>
</dbReference>
<proteinExistence type="inferred from homology"/>
<dbReference type="CDD" id="cd06231">
    <property type="entry name" value="M14_REP34-like"/>
    <property type="match status" value="1"/>
</dbReference>
<protein>
    <submittedName>
        <fullName evidence="3">Zinc carboxypeptidase</fullName>
    </submittedName>
</protein>
<organism evidence="3 4">
    <name type="scientific">Vibrio thalassae</name>
    <dbReference type="NCBI Taxonomy" id="1243014"/>
    <lineage>
        <taxon>Bacteria</taxon>
        <taxon>Pseudomonadati</taxon>
        <taxon>Pseudomonadota</taxon>
        <taxon>Gammaproteobacteria</taxon>
        <taxon>Vibrionales</taxon>
        <taxon>Vibrionaceae</taxon>
        <taxon>Vibrio</taxon>
    </lineage>
</organism>
<evidence type="ECO:0000313" key="4">
    <source>
        <dbReference type="Proteomes" id="UP000219336"/>
    </source>
</evidence>
<gene>
    <name evidence="3" type="ORF">VTH8203_01912</name>
</gene>
<evidence type="ECO:0000313" key="3">
    <source>
        <dbReference type="EMBL" id="SNX48294.1"/>
    </source>
</evidence>
<dbReference type="RefSeq" id="WP_096993478.1">
    <property type="nucleotide sequence ID" value="NZ_JBHSII010000011.1"/>
</dbReference>
<dbReference type="Gene3D" id="3.40.630.10">
    <property type="entry name" value="Zn peptidases"/>
    <property type="match status" value="1"/>
</dbReference>
<dbReference type="GO" id="GO:0006508">
    <property type="term" value="P:proteolysis"/>
    <property type="evidence" value="ECO:0007669"/>
    <property type="project" value="InterPro"/>
</dbReference>
<comment type="caution">
    <text evidence="1">Lacks conserved residue(s) required for the propagation of feature annotation.</text>
</comment>
<evidence type="ECO:0000259" key="2">
    <source>
        <dbReference type="PROSITE" id="PS52035"/>
    </source>
</evidence>
<reference evidence="4" key="1">
    <citation type="submission" date="2016-06" db="EMBL/GenBank/DDBJ databases">
        <authorList>
            <person name="Rodrigo-Torres L."/>
            <person name="Arahal R.D."/>
            <person name="Lucena T."/>
        </authorList>
    </citation>
    <scope>NUCLEOTIDE SEQUENCE [LARGE SCALE GENOMIC DNA]</scope>
    <source>
        <strain evidence="4">CECT8203</strain>
    </source>
</reference>
<dbReference type="SUPFAM" id="SSF53187">
    <property type="entry name" value="Zn-dependent exopeptidases"/>
    <property type="match status" value="1"/>
</dbReference>
<name>A0A240EHZ4_9VIBR</name>
<sequence>MKNPFHYPIGTPGQKWTAEDVTQWRESTSVKRLYREDVLPKIEALKDTFNVEQYGALSYDVERFPLFVLKTKSWNSQKPTILVTGGVHGYETSGVHGALQFAKENASDYESLFNLVIAPCVSPWGYETINRWNPNAVDPNRSFYQDSPAEESANLMAMVASLDTKVWAHIDLHETTDTDESEFRPALAARDGLDYIEDSIPDGFYLVGNTENPAEEFQAAIIKHVEKVTHIAPPDQNGNIIGSEVVQHGVINYPLKKLSLCTGMTDCEYSTTTEVYPDSPKVTSQECNDAQVASIVGALTYLKAQMVFDGTR</sequence>
<dbReference type="InterPro" id="IPR000834">
    <property type="entry name" value="Peptidase_M14"/>
</dbReference>
<dbReference type="GO" id="GO:0008270">
    <property type="term" value="F:zinc ion binding"/>
    <property type="evidence" value="ECO:0007669"/>
    <property type="project" value="InterPro"/>
</dbReference>
<keyword evidence="4" id="KW-1185">Reference proteome</keyword>
<dbReference type="PROSITE" id="PS52035">
    <property type="entry name" value="PEPTIDASE_M14"/>
    <property type="match status" value="1"/>
</dbReference>
<feature type="domain" description="Peptidase M14" evidence="2">
    <location>
        <begin position="31"/>
        <end position="312"/>
    </location>
</feature>
<dbReference type="Pfam" id="PF00246">
    <property type="entry name" value="Peptidase_M14"/>
    <property type="match status" value="1"/>
</dbReference>
<evidence type="ECO:0000256" key="1">
    <source>
        <dbReference type="PROSITE-ProRule" id="PRU01379"/>
    </source>
</evidence>